<dbReference type="EMBL" id="CP000482">
    <property type="protein sequence ID" value="ABK98888.1"/>
    <property type="molecule type" value="Genomic_DNA"/>
</dbReference>
<protein>
    <submittedName>
        <fullName evidence="1">CobN protein, putative</fullName>
    </submittedName>
</protein>
<gene>
    <name evidence="1" type="ordered locus">Ppro_1267</name>
</gene>
<dbReference type="KEGG" id="ppd:Ppro_1267"/>
<dbReference type="RefSeq" id="WP_011735190.1">
    <property type="nucleotide sequence ID" value="NC_008609.1"/>
</dbReference>
<dbReference type="Proteomes" id="UP000006732">
    <property type="component" value="Chromosome"/>
</dbReference>
<sequence>MRLLEAATRGLWNAGDDRMEALQGVAPDIEGDREDVMGEVTEEFQGGKIDVLTTESVEKWKMEWRMAGN</sequence>
<organism evidence="1 2">
    <name type="scientific">Pelobacter propionicus (strain DSM 2379 / NBRC 103807 / OttBd1)</name>
    <dbReference type="NCBI Taxonomy" id="338966"/>
    <lineage>
        <taxon>Bacteria</taxon>
        <taxon>Pseudomonadati</taxon>
        <taxon>Thermodesulfobacteriota</taxon>
        <taxon>Desulfuromonadia</taxon>
        <taxon>Desulfuromonadales</taxon>
        <taxon>Desulfuromonadaceae</taxon>
        <taxon>Pelobacter</taxon>
    </lineage>
</organism>
<dbReference type="OrthoDB" id="9757976at2"/>
<accession>A1ANG8</accession>
<dbReference type="AlphaFoldDB" id="A1ANG8"/>
<evidence type="ECO:0000313" key="2">
    <source>
        <dbReference type="Proteomes" id="UP000006732"/>
    </source>
</evidence>
<proteinExistence type="predicted"/>
<evidence type="ECO:0000313" key="1">
    <source>
        <dbReference type="EMBL" id="ABK98888.1"/>
    </source>
</evidence>
<dbReference type="HOGENOM" id="CLU_2772247_0_0_7"/>
<keyword evidence="2" id="KW-1185">Reference proteome</keyword>
<name>A1ANG8_PELPD</name>
<dbReference type="eggNOG" id="COG1429">
    <property type="taxonomic scope" value="Bacteria"/>
</dbReference>
<reference evidence="1 2" key="1">
    <citation type="submission" date="2006-10" db="EMBL/GenBank/DDBJ databases">
        <title>Complete sequence of chromosome of Pelobacter propionicus DSM 2379.</title>
        <authorList>
            <consortium name="US DOE Joint Genome Institute"/>
            <person name="Copeland A."/>
            <person name="Lucas S."/>
            <person name="Lapidus A."/>
            <person name="Barry K."/>
            <person name="Detter J.C."/>
            <person name="Glavina del Rio T."/>
            <person name="Hammon N."/>
            <person name="Israni S."/>
            <person name="Dalin E."/>
            <person name="Tice H."/>
            <person name="Pitluck S."/>
            <person name="Saunders E."/>
            <person name="Brettin T."/>
            <person name="Bruce D."/>
            <person name="Han C."/>
            <person name="Tapia R."/>
            <person name="Schmutz J."/>
            <person name="Larimer F."/>
            <person name="Land M."/>
            <person name="Hauser L."/>
            <person name="Kyrpides N."/>
            <person name="Kim E."/>
            <person name="Lovley D."/>
            <person name="Richardson P."/>
        </authorList>
    </citation>
    <scope>NUCLEOTIDE SEQUENCE [LARGE SCALE GENOMIC DNA]</scope>
    <source>
        <strain evidence="2">DSM 2379 / NBRC 103807 / OttBd1</strain>
    </source>
</reference>
<dbReference type="STRING" id="338966.Ppro_1267"/>